<dbReference type="PROSITE" id="PS50293">
    <property type="entry name" value="TPR_REGION"/>
    <property type="match status" value="1"/>
</dbReference>
<dbReference type="InterPro" id="IPR011990">
    <property type="entry name" value="TPR-like_helical_dom_sf"/>
</dbReference>
<dbReference type="Pfam" id="PF13424">
    <property type="entry name" value="TPR_12"/>
    <property type="match status" value="2"/>
</dbReference>
<name>A0ABS5TI29_9ACTN</name>
<dbReference type="EMBL" id="JAHBAY010000007">
    <property type="protein sequence ID" value="MBT0770752.1"/>
    <property type="molecule type" value="Genomic_DNA"/>
</dbReference>
<dbReference type="PANTHER" id="PTHR47691">
    <property type="entry name" value="REGULATOR-RELATED"/>
    <property type="match status" value="1"/>
</dbReference>
<dbReference type="Proteomes" id="UP001197247">
    <property type="component" value="Unassembled WGS sequence"/>
</dbReference>
<dbReference type="SMART" id="SM00028">
    <property type="entry name" value="TPR"/>
    <property type="match status" value="7"/>
</dbReference>
<sequence>MTSDLPDPTRIVGVSGFQDALIALLGPGSLDQVSRRLGGRVSRNAIAKYRRREQLPRQDTLRLIVTHLDPGREDDWHAAWLRVGGAKGVPATPENGSANSLPLPPDIFWGRAGEMLLLEETVLSGRWANALLHGVGGVGKTAVAVQLAYQVRDRFPGGCHYVDLLGYSGAGQRPSTYQVAGRLLRDAQGDQVLLADDQEVRFRQYRTWLDESAALVVLDNVGSLEDVAPLLASGAGAGRVLLTSRNDLGLPGTTPFGLDRLESQAAERVLRELLPVGRLAGVDGALGRIVGLSDGLPLVLRLLAAHLVTNPALAVAELVERLVDEHRRLAGENAAERAVRAAFKLVHGDLTEDEQQAFAVLAVMPGTDTDTERAAAAMAQDPSVVEPVLERFLELGLLIQRTEGRYRMHDLISAFGQELPGSAPRLRKEVLARLLVWTVSRADAHSESMFTFSAGNPSPAREAARMWFAAERANLVATVLIASSTEQHRAVLRLGEALRRPLFGSARYPDSVQVADLCIRAAQAVGNTRAVAEALVARGQALMKLGRLGPGRAAFEEALHHYEESGDDGGRARLLKELGNIAWHENNYHQARRLYQLAYEVQERIGDRAGAAVSLRNVGAVYQQLGEHEEALRRYREALEVHRGIHDAVGMAQTLNNLALTHERMGELGLAQAEVEEAQELAHELDDPGILSSVFTNLGNISSRLGRHREASELLKEAVDQARSAGSPHLEVEALNCLGDVYRAQGDPQRALLCHLEALERNEMQDRYEAGHAYEGIATVHADLGDRRAARENAARAVARYETLDVTVDLERARKLLESLKG</sequence>
<dbReference type="Gene3D" id="1.25.40.10">
    <property type="entry name" value="Tetratricopeptide repeat domain"/>
    <property type="match status" value="2"/>
</dbReference>
<dbReference type="Gene3D" id="3.40.50.300">
    <property type="entry name" value="P-loop containing nucleotide triphosphate hydrolases"/>
    <property type="match status" value="1"/>
</dbReference>
<comment type="caution">
    <text evidence="3">The sequence shown here is derived from an EMBL/GenBank/DDBJ whole genome shotgun (WGS) entry which is preliminary data.</text>
</comment>
<dbReference type="SUPFAM" id="SSF52540">
    <property type="entry name" value="P-loop containing nucleoside triphosphate hydrolases"/>
    <property type="match status" value="1"/>
</dbReference>
<accession>A0ABS5TI29</accession>
<evidence type="ECO:0000256" key="1">
    <source>
        <dbReference type="PROSITE-ProRule" id="PRU00339"/>
    </source>
</evidence>
<evidence type="ECO:0000313" key="3">
    <source>
        <dbReference type="EMBL" id="MBT0770752.1"/>
    </source>
</evidence>
<keyword evidence="1" id="KW-0802">TPR repeat</keyword>
<dbReference type="PANTHER" id="PTHR47691:SF3">
    <property type="entry name" value="HTH-TYPE TRANSCRIPTIONAL REGULATOR RV0890C-RELATED"/>
    <property type="match status" value="1"/>
</dbReference>
<feature type="repeat" description="TPR" evidence="1">
    <location>
        <begin position="612"/>
        <end position="645"/>
    </location>
</feature>
<reference evidence="3 4" key="1">
    <citation type="submission" date="2021-05" db="EMBL/GenBank/DDBJ databases">
        <title>Kineosporia and Streptomyces sp. nov. two new marine actinobacteria isolated from Coral.</title>
        <authorList>
            <person name="Buangrab K."/>
            <person name="Sutthacheep M."/>
            <person name="Yeemin T."/>
            <person name="Harunari E."/>
            <person name="Igarashi Y."/>
            <person name="Kanchanasin P."/>
            <person name="Tanasupawat S."/>
            <person name="Phongsopitanun W."/>
        </authorList>
    </citation>
    <scope>NUCLEOTIDE SEQUENCE [LARGE SCALE GENOMIC DNA]</scope>
    <source>
        <strain evidence="3 4">J2-2</strain>
    </source>
</reference>
<evidence type="ECO:0000313" key="4">
    <source>
        <dbReference type="Proteomes" id="UP001197247"/>
    </source>
</evidence>
<feature type="domain" description="AAA+ ATPase" evidence="2">
    <location>
        <begin position="126"/>
        <end position="276"/>
    </location>
</feature>
<proteinExistence type="predicted"/>
<dbReference type="RefSeq" id="WP_214157054.1">
    <property type="nucleotide sequence ID" value="NZ_JAHBAY010000007.1"/>
</dbReference>
<gene>
    <name evidence="3" type="ORF">KIH74_17545</name>
</gene>
<keyword evidence="4" id="KW-1185">Reference proteome</keyword>
<dbReference type="InterPro" id="IPR003593">
    <property type="entry name" value="AAA+_ATPase"/>
</dbReference>
<protein>
    <submittedName>
        <fullName evidence="3">Tetratricopeptide repeat protein</fullName>
    </submittedName>
</protein>
<dbReference type="PRINTS" id="PR00364">
    <property type="entry name" value="DISEASERSIST"/>
</dbReference>
<organism evidence="3 4">
    <name type="scientific">Kineosporia corallincola</name>
    <dbReference type="NCBI Taxonomy" id="2835133"/>
    <lineage>
        <taxon>Bacteria</taxon>
        <taxon>Bacillati</taxon>
        <taxon>Actinomycetota</taxon>
        <taxon>Actinomycetes</taxon>
        <taxon>Kineosporiales</taxon>
        <taxon>Kineosporiaceae</taxon>
        <taxon>Kineosporia</taxon>
    </lineage>
</organism>
<dbReference type="SUPFAM" id="SSF48452">
    <property type="entry name" value="TPR-like"/>
    <property type="match status" value="2"/>
</dbReference>
<dbReference type="InterPro" id="IPR019734">
    <property type="entry name" value="TPR_rpt"/>
</dbReference>
<dbReference type="PROSITE" id="PS50005">
    <property type="entry name" value="TPR"/>
    <property type="match status" value="1"/>
</dbReference>
<evidence type="ECO:0000259" key="2">
    <source>
        <dbReference type="SMART" id="SM00382"/>
    </source>
</evidence>
<dbReference type="InterPro" id="IPR027417">
    <property type="entry name" value="P-loop_NTPase"/>
</dbReference>
<dbReference type="SMART" id="SM00382">
    <property type="entry name" value="AAA"/>
    <property type="match status" value="1"/>
</dbReference>